<dbReference type="AlphaFoldDB" id="A0A935TAZ5"/>
<evidence type="ECO:0000313" key="2">
    <source>
        <dbReference type="Proteomes" id="UP000706151"/>
    </source>
</evidence>
<dbReference type="EMBL" id="JADJOT010000008">
    <property type="protein sequence ID" value="MBK7954077.1"/>
    <property type="molecule type" value="Genomic_DNA"/>
</dbReference>
<dbReference type="InterPro" id="IPR025427">
    <property type="entry name" value="DUF4160"/>
</dbReference>
<sequence>MPLISTFYGILIYMYWNDHKQHHRPHIHAQYAGDEGIFDIESGDLLDGALPRRQLRLVQAWIEIHRDELMADWSLATKGETTFKIAPLD</sequence>
<accession>A0A935TAZ5</accession>
<comment type="caution">
    <text evidence="1">The sequence shown here is derived from an EMBL/GenBank/DDBJ whole genome shotgun (WGS) entry which is preliminary data.</text>
</comment>
<dbReference type="Pfam" id="PF13711">
    <property type="entry name" value="DUF4160"/>
    <property type="match status" value="1"/>
</dbReference>
<organism evidence="1 2">
    <name type="scientific">Candidatus Accumulibacter affinis</name>
    <dbReference type="NCBI Taxonomy" id="2954384"/>
    <lineage>
        <taxon>Bacteria</taxon>
        <taxon>Pseudomonadati</taxon>
        <taxon>Pseudomonadota</taxon>
        <taxon>Betaproteobacteria</taxon>
        <taxon>Candidatus Accumulibacter</taxon>
    </lineage>
</organism>
<proteinExistence type="predicted"/>
<gene>
    <name evidence="1" type="ORF">IPK02_09035</name>
</gene>
<name>A0A935TAZ5_9PROT</name>
<dbReference type="Proteomes" id="UP000706151">
    <property type="component" value="Unassembled WGS sequence"/>
</dbReference>
<reference evidence="1 2" key="1">
    <citation type="submission" date="2020-10" db="EMBL/GenBank/DDBJ databases">
        <title>Connecting structure to function with the recovery of over 1000 high-quality activated sludge metagenome-assembled genomes encoding full-length rRNA genes using long-read sequencing.</title>
        <authorList>
            <person name="Singleton C.M."/>
            <person name="Petriglieri F."/>
            <person name="Kristensen J.M."/>
            <person name="Kirkegaard R.H."/>
            <person name="Michaelsen T.Y."/>
            <person name="Andersen M.H."/>
            <person name="Karst S.M."/>
            <person name="Dueholm M.S."/>
            <person name="Nielsen P.H."/>
            <person name="Albertsen M."/>
        </authorList>
    </citation>
    <scope>NUCLEOTIDE SEQUENCE [LARGE SCALE GENOMIC DNA]</scope>
    <source>
        <strain evidence="1">Fred_18-Q3-R57-64_BAT3C.720</strain>
    </source>
</reference>
<evidence type="ECO:0000313" key="1">
    <source>
        <dbReference type="EMBL" id="MBK7954077.1"/>
    </source>
</evidence>
<protein>
    <submittedName>
        <fullName evidence="1">DUF4160 domain-containing protein</fullName>
    </submittedName>
</protein>